<organism evidence="2 3">
    <name type="scientific">Nocardioides anomalus</name>
    <dbReference type="NCBI Taxonomy" id="2712223"/>
    <lineage>
        <taxon>Bacteria</taxon>
        <taxon>Bacillati</taxon>
        <taxon>Actinomycetota</taxon>
        <taxon>Actinomycetes</taxon>
        <taxon>Propionibacteriales</taxon>
        <taxon>Nocardioidaceae</taxon>
        <taxon>Nocardioides</taxon>
    </lineage>
</organism>
<accession>A0A6G6WDT1</accession>
<protein>
    <submittedName>
        <fullName evidence="2">Uncharacterized protein</fullName>
    </submittedName>
</protein>
<dbReference type="KEGG" id="nano:G5V58_10930"/>
<dbReference type="AlphaFoldDB" id="A0A6G6WDT1"/>
<dbReference type="RefSeq" id="WP_165232253.1">
    <property type="nucleotide sequence ID" value="NZ_CP049257.1"/>
</dbReference>
<proteinExistence type="predicted"/>
<name>A0A6G6WDT1_9ACTN</name>
<evidence type="ECO:0000256" key="1">
    <source>
        <dbReference type="SAM" id="MobiDB-lite"/>
    </source>
</evidence>
<evidence type="ECO:0000313" key="3">
    <source>
        <dbReference type="Proteomes" id="UP000502996"/>
    </source>
</evidence>
<dbReference type="EMBL" id="CP049257">
    <property type="protein sequence ID" value="QIG43200.1"/>
    <property type="molecule type" value="Genomic_DNA"/>
</dbReference>
<gene>
    <name evidence="2" type="ORF">G5V58_10930</name>
</gene>
<reference evidence="2 3" key="1">
    <citation type="submission" date="2020-02" db="EMBL/GenBank/DDBJ databases">
        <title>Full genome sequence of Nocardioides sp. R-3366.</title>
        <authorList>
            <person name="Im W.-T."/>
        </authorList>
    </citation>
    <scope>NUCLEOTIDE SEQUENCE [LARGE SCALE GENOMIC DNA]</scope>
    <source>
        <strain evidence="2 3">R-3366</strain>
    </source>
</reference>
<keyword evidence="3" id="KW-1185">Reference proteome</keyword>
<feature type="region of interest" description="Disordered" evidence="1">
    <location>
        <begin position="24"/>
        <end position="59"/>
    </location>
</feature>
<feature type="compositionally biased region" description="Basic and acidic residues" evidence="1">
    <location>
        <begin position="50"/>
        <end position="59"/>
    </location>
</feature>
<sequence length="59" mass="6367">MVALLVVVGILVVVGALGWWGSRRSRRQLPGPGNAQDSARGEAYLRGQQHHVDDLGPHL</sequence>
<evidence type="ECO:0000313" key="2">
    <source>
        <dbReference type="EMBL" id="QIG43200.1"/>
    </source>
</evidence>
<dbReference type="Proteomes" id="UP000502996">
    <property type="component" value="Chromosome"/>
</dbReference>